<dbReference type="EMBL" id="RCYZ01000001">
    <property type="protein sequence ID" value="TPG71917.1"/>
    <property type="molecule type" value="Genomic_DNA"/>
</dbReference>
<evidence type="ECO:0000313" key="3">
    <source>
        <dbReference type="Proteomes" id="UP000317646"/>
    </source>
</evidence>
<comment type="caution">
    <text evidence="2">The sequence shown here is derived from an EMBL/GenBank/DDBJ whole genome shotgun (WGS) entry which is preliminary data.</text>
</comment>
<dbReference type="RefSeq" id="WP_140464499.1">
    <property type="nucleotide sequence ID" value="NZ_RCYZ01000001.1"/>
</dbReference>
<dbReference type="OrthoDB" id="885850at2"/>
<sequence length="120" mass="12897">MKKVLLSITLALTALGAWAIYPQAAAPKGYLMLVGSGRPGTTGAPELTTVWPDGRREVQSLRTIKTGTERSSTSAAVDLHQAEVVKLNALYNQQWRLVSVAQSTVGVGATTETIYLLEKR</sequence>
<keyword evidence="1" id="KW-0732">Signal</keyword>
<proteinExistence type="predicted"/>
<feature type="signal peptide" evidence="1">
    <location>
        <begin position="1"/>
        <end position="19"/>
    </location>
</feature>
<evidence type="ECO:0000313" key="2">
    <source>
        <dbReference type="EMBL" id="TPG71917.1"/>
    </source>
</evidence>
<organism evidence="2 3">
    <name type="scientific">Hymenobacter nivis</name>
    <dbReference type="NCBI Taxonomy" id="1850093"/>
    <lineage>
        <taxon>Bacteria</taxon>
        <taxon>Pseudomonadati</taxon>
        <taxon>Bacteroidota</taxon>
        <taxon>Cytophagia</taxon>
        <taxon>Cytophagales</taxon>
        <taxon>Hymenobacteraceae</taxon>
        <taxon>Hymenobacter</taxon>
    </lineage>
</organism>
<dbReference type="Proteomes" id="UP000317646">
    <property type="component" value="Unassembled WGS sequence"/>
</dbReference>
<name>A0A502HB95_9BACT</name>
<feature type="chain" id="PRO_5021223893" evidence="1">
    <location>
        <begin position="20"/>
        <end position="120"/>
    </location>
</feature>
<gene>
    <name evidence="2" type="ORF">EAH73_01315</name>
</gene>
<keyword evidence="3" id="KW-1185">Reference proteome</keyword>
<accession>A0A502HB95</accession>
<protein>
    <submittedName>
        <fullName evidence="2">Uncharacterized protein</fullName>
    </submittedName>
</protein>
<dbReference type="AlphaFoldDB" id="A0A502HB95"/>
<evidence type="ECO:0000256" key="1">
    <source>
        <dbReference type="SAM" id="SignalP"/>
    </source>
</evidence>
<reference evidence="2 3" key="1">
    <citation type="journal article" date="2019" name="Environ. Microbiol.">
        <title>Species interactions and distinct microbial communities in high Arctic permafrost affected cryosols are associated with the CH4 and CO2 gas fluxes.</title>
        <authorList>
            <person name="Altshuler I."/>
            <person name="Hamel J."/>
            <person name="Turney S."/>
            <person name="Magnuson E."/>
            <person name="Levesque R."/>
            <person name="Greer C."/>
            <person name="Whyte L.G."/>
        </authorList>
    </citation>
    <scope>NUCLEOTIDE SEQUENCE [LARGE SCALE GENOMIC DNA]</scope>
    <source>
        <strain evidence="2 3">S9.2P</strain>
    </source>
</reference>